<keyword evidence="2" id="KW-1133">Transmembrane helix</keyword>
<evidence type="ECO:0000313" key="3">
    <source>
        <dbReference type="EMBL" id="AEM22131.1"/>
    </source>
</evidence>
<dbReference type="EMBL" id="CP002874">
    <property type="protein sequence ID" value="AEM22131.1"/>
    <property type="molecule type" value="Genomic_DNA"/>
</dbReference>
<dbReference type="RefSeq" id="WP_014487957.1">
    <property type="nucleotide sequence ID" value="NC_017243.1"/>
</dbReference>
<reference evidence="3 4" key="1">
    <citation type="journal article" date="2011" name="BMC Genomics">
        <title>Complete genome sequence of Brachyspira intermedia reveals unique genomic features in Brachyspira species and phage-mediated horizontal gene transfer.</title>
        <authorList>
            <person name="Hafstrom T."/>
            <person name="Jansson D.S."/>
            <person name="Segerman B."/>
        </authorList>
    </citation>
    <scope>NUCLEOTIDE SEQUENCE [LARGE SCALE GENOMIC DNA]</scope>
    <source>
        <strain evidence="4">ATCC 51140 / PWS/A</strain>
    </source>
</reference>
<gene>
    <name evidence="3" type="ordered locus">Bint_1512</name>
</gene>
<name>G0EQN0_BRAIP</name>
<dbReference type="HOGENOM" id="CLU_586184_0_0_12"/>
<dbReference type="GeneID" id="44970039"/>
<feature type="region of interest" description="Disordered" evidence="1">
    <location>
        <begin position="447"/>
        <end position="466"/>
    </location>
</feature>
<evidence type="ECO:0000313" key="4">
    <source>
        <dbReference type="Proteomes" id="UP000008522"/>
    </source>
</evidence>
<keyword evidence="4" id="KW-1185">Reference proteome</keyword>
<accession>G0EQN0</accession>
<dbReference type="KEGG" id="bip:Bint_1512"/>
<dbReference type="Proteomes" id="UP000008522">
    <property type="component" value="Chromosome"/>
</dbReference>
<sequence length="466" mass="51656">MMKSSGLAGDKLVTMSQNMSALAGDMASFYSLDIEDAFEKIKSGISGETEPLKALGIDMSVGNLEEAFDIDWKSLTSAEKTMYRYKYLMKASKDAQGDFLRTMDNSLANQRRVIGTTISQILARLGSVFLPGLIKISSSILKAIQSIDVEDIASKLETFVSSIDFDYIINNIKNTISDIISFIKQIDFNSIFNKVKDIVSRIFYFVKQIDFKTILNFMFNLIKTSITIISILKPFIPIILAIVAAFKSYQTIMLAAAIAQMAFNIIMAANPISIIIIAVGILIGLIYILIKNWDTVKNAVINFVNTALNFLDNLFNKIYEFIDSAPWFLQAFIMPFKIGIDLVRTLLAVWKNVVNAFKENGIKSALIEIGKGIIALLITPLQNVLGLISKIPLVGNITSRLSEKMNDIKSSLVAPTTKEERANVTKTIENTTKGIVEIRDTTGKAKMTRPINTKNPNITFKPSGAF</sequence>
<dbReference type="AlphaFoldDB" id="G0EQN0"/>
<evidence type="ECO:0000256" key="1">
    <source>
        <dbReference type="SAM" id="MobiDB-lite"/>
    </source>
</evidence>
<organism evidence="3 4">
    <name type="scientific">Brachyspira intermedia (strain ATCC 51140 / PWS/A)</name>
    <name type="common">Serpulina intermedia</name>
    <dbReference type="NCBI Taxonomy" id="1045858"/>
    <lineage>
        <taxon>Bacteria</taxon>
        <taxon>Pseudomonadati</taxon>
        <taxon>Spirochaetota</taxon>
        <taxon>Spirochaetia</taxon>
        <taxon>Brachyspirales</taxon>
        <taxon>Brachyspiraceae</taxon>
        <taxon>Brachyspira</taxon>
    </lineage>
</organism>
<proteinExistence type="predicted"/>
<keyword evidence="2" id="KW-0812">Transmembrane</keyword>
<dbReference type="eggNOG" id="COG1280">
    <property type="taxonomic scope" value="Bacteria"/>
</dbReference>
<keyword evidence="2" id="KW-0472">Membrane</keyword>
<feature type="transmembrane region" description="Helical" evidence="2">
    <location>
        <begin position="271"/>
        <end position="290"/>
    </location>
</feature>
<dbReference type="PATRIC" id="fig|1045858.4.peg.1511"/>
<protein>
    <submittedName>
        <fullName evidence="3">Putative prophage protein</fullName>
    </submittedName>
</protein>
<evidence type="ECO:0000256" key="2">
    <source>
        <dbReference type="SAM" id="Phobius"/>
    </source>
</evidence>
<dbReference type="OrthoDB" id="291028at2"/>
<feature type="compositionally biased region" description="Polar residues" evidence="1">
    <location>
        <begin position="450"/>
        <end position="460"/>
    </location>
</feature>